<keyword evidence="2" id="KW-1185">Reference proteome</keyword>
<dbReference type="AlphaFoldDB" id="A0AB34JUU9"/>
<organism evidence="1 2">
    <name type="scientific">Prymnesium parvum</name>
    <name type="common">Toxic golden alga</name>
    <dbReference type="NCBI Taxonomy" id="97485"/>
    <lineage>
        <taxon>Eukaryota</taxon>
        <taxon>Haptista</taxon>
        <taxon>Haptophyta</taxon>
        <taxon>Prymnesiophyceae</taxon>
        <taxon>Prymnesiales</taxon>
        <taxon>Prymnesiaceae</taxon>
        <taxon>Prymnesium</taxon>
    </lineage>
</organism>
<dbReference type="EMBL" id="JBGBPQ010000004">
    <property type="protein sequence ID" value="KAL1525455.1"/>
    <property type="molecule type" value="Genomic_DNA"/>
</dbReference>
<reference evidence="1 2" key="1">
    <citation type="journal article" date="2024" name="Science">
        <title>Giant polyketide synthase enzymes in the biosynthesis of giant marine polyether toxins.</title>
        <authorList>
            <person name="Fallon T.R."/>
            <person name="Shende V.V."/>
            <person name="Wierzbicki I.H."/>
            <person name="Pendleton A.L."/>
            <person name="Watervoot N.F."/>
            <person name="Auber R.P."/>
            <person name="Gonzalez D.J."/>
            <person name="Wisecaver J.H."/>
            <person name="Moore B.S."/>
        </authorList>
    </citation>
    <scope>NUCLEOTIDE SEQUENCE [LARGE SCALE GENOMIC DNA]</scope>
    <source>
        <strain evidence="1 2">12B1</strain>
    </source>
</reference>
<name>A0AB34JUU9_PRYPA</name>
<comment type="caution">
    <text evidence="1">The sequence shown here is derived from an EMBL/GenBank/DDBJ whole genome shotgun (WGS) entry which is preliminary data.</text>
</comment>
<gene>
    <name evidence="1" type="ORF">AB1Y20_020312</name>
</gene>
<accession>A0AB34JUU9</accession>
<evidence type="ECO:0000313" key="2">
    <source>
        <dbReference type="Proteomes" id="UP001515480"/>
    </source>
</evidence>
<evidence type="ECO:0000313" key="1">
    <source>
        <dbReference type="EMBL" id="KAL1525455.1"/>
    </source>
</evidence>
<protein>
    <submittedName>
        <fullName evidence="1">Uncharacterized protein</fullName>
    </submittedName>
</protein>
<proteinExistence type="predicted"/>
<sequence length="70" mass="7690">MVAARMQDGRALGTLGWTKQATLARVVGCFTGITIKQSDAEYIGNAQDYFLKDCTRTMAKACKAEREEQA</sequence>
<dbReference type="Proteomes" id="UP001515480">
    <property type="component" value="Unassembled WGS sequence"/>
</dbReference>